<name>A0ACC2WIV7_9TREE</name>
<protein>
    <submittedName>
        <fullName evidence="1">Uncharacterized protein</fullName>
    </submittedName>
</protein>
<dbReference type="Proteomes" id="UP001230649">
    <property type="component" value="Unassembled WGS sequence"/>
</dbReference>
<evidence type="ECO:0000313" key="2">
    <source>
        <dbReference type="Proteomes" id="UP001230649"/>
    </source>
</evidence>
<accession>A0ACC2WIV7</accession>
<proteinExistence type="predicted"/>
<organism evidence="1 2">
    <name type="scientific">Naganishia adeliensis</name>
    <dbReference type="NCBI Taxonomy" id="92952"/>
    <lineage>
        <taxon>Eukaryota</taxon>
        <taxon>Fungi</taxon>
        <taxon>Dikarya</taxon>
        <taxon>Basidiomycota</taxon>
        <taxon>Agaricomycotina</taxon>
        <taxon>Tremellomycetes</taxon>
        <taxon>Filobasidiales</taxon>
        <taxon>Filobasidiaceae</taxon>
        <taxon>Naganishia</taxon>
    </lineage>
</organism>
<comment type="caution">
    <text evidence="1">The sequence shown here is derived from an EMBL/GenBank/DDBJ whole genome shotgun (WGS) entry which is preliminary data.</text>
</comment>
<keyword evidence="2" id="KW-1185">Reference proteome</keyword>
<dbReference type="EMBL" id="JASBWS010000020">
    <property type="protein sequence ID" value="KAJ9111154.1"/>
    <property type="molecule type" value="Genomic_DNA"/>
</dbReference>
<evidence type="ECO:0000313" key="1">
    <source>
        <dbReference type="EMBL" id="KAJ9111154.1"/>
    </source>
</evidence>
<reference evidence="1" key="1">
    <citation type="submission" date="2023-04" db="EMBL/GenBank/DDBJ databases">
        <title>Draft Genome sequencing of Naganishia species isolated from polar environments using Oxford Nanopore Technology.</title>
        <authorList>
            <person name="Leo P."/>
            <person name="Venkateswaran K."/>
        </authorList>
    </citation>
    <scope>NUCLEOTIDE SEQUENCE</scope>
    <source>
        <strain evidence="1">MNA-CCFEE 5262</strain>
    </source>
</reference>
<sequence>MSTTYILAINCGSSSIKSKLYSVSSTKGQPLTAVAEASVKGIAAKGQKIKIKVEWLDGSGNNISEEGEEGDKVEYQTLPPLLLEKIKGSHEGIEDDQIKYISHRIVHGGPHTEPILIDKDHEEGLSEMDILSEFAPLHVSAVNQLALPCLKALPNHTSLLAFDTLFHKTLPEEVYTYAIPEADQEVPIPLRKYGFHGLSFRSILESIAKKTNKPKEKVSIVVAHLGSGGSCCLIRNGESKDTTMGLTPLEGLVGGTRSGSIDPTLVFHLVEGCADDAGLDGIKVTKAEATLNKKSGLTALAGTNDFGSITNRMLNPSSCSEKEAHASTLAYKVYVDRLMCYLTFYLSKLFATEGIDGVDGLVFSGGIGEKSVHLRKDVSERLGWIGLKVDDGLNEKASVGKEVAFKISAGDSKLPIWVVQTDEEEVCAKMAQEFFDL</sequence>
<gene>
    <name evidence="1" type="ORF">QFC20_002648</name>
</gene>